<sequence length="181" mass="20271">MKTYKQRLFFSPLLAVVLLLQGCYSFSGTSIPDNVKTISISNFSDASGMGPANLQQFVTEDFKDYFQRNTNLRVLPQAGDLQIQGQIMSYTFSPAAIQRNDIPTGGNSNVSIDQAGANRLTIVVQINYTDTKNPVNNFDQSFSSFFDFPPSQDINQISRAQIQKITERIIYSVFTKTVANW</sequence>
<dbReference type="InterPro" id="IPR007485">
    <property type="entry name" value="LPS_assembly_LptE"/>
</dbReference>
<organism evidence="1 2">
    <name type="scientific">Rufibacter roseus</name>
    <dbReference type="NCBI Taxonomy" id="1567108"/>
    <lineage>
        <taxon>Bacteria</taxon>
        <taxon>Pseudomonadati</taxon>
        <taxon>Bacteroidota</taxon>
        <taxon>Cytophagia</taxon>
        <taxon>Cytophagales</taxon>
        <taxon>Hymenobacteraceae</taxon>
        <taxon>Rufibacter</taxon>
    </lineage>
</organism>
<accession>A0ABW2DT01</accession>
<gene>
    <name evidence="1" type="ORF">ACFQHR_18430</name>
</gene>
<evidence type="ECO:0000313" key="2">
    <source>
        <dbReference type="Proteomes" id="UP001596405"/>
    </source>
</evidence>
<dbReference type="RefSeq" id="WP_239693385.1">
    <property type="nucleotide sequence ID" value="NZ_JBHSYQ010000016.1"/>
</dbReference>
<dbReference type="EMBL" id="JBHSYQ010000016">
    <property type="protein sequence ID" value="MFC6999618.1"/>
    <property type="molecule type" value="Genomic_DNA"/>
</dbReference>
<dbReference type="Pfam" id="PF04390">
    <property type="entry name" value="LptE"/>
    <property type="match status" value="1"/>
</dbReference>
<protein>
    <submittedName>
        <fullName evidence="1">LptE family protein</fullName>
    </submittedName>
</protein>
<comment type="caution">
    <text evidence="1">The sequence shown here is derived from an EMBL/GenBank/DDBJ whole genome shotgun (WGS) entry which is preliminary data.</text>
</comment>
<proteinExistence type="predicted"/>
<reference evidence="2" key="1">
    <citation type="journal article" date="2019" name="Int. J. Syst. Evol. Microbiol.">
        <title>The Global Catalogue of Microorganisms (GCM) 10K type strain sequencing project: providing services to taxonomists for standard genome sequencing and annotation.</title>
        <authorList>
            <consortium name="The Broad Institute Genomics Platform"/>
            <consortium name="The Broad Institute Genome Sequencing Center for Infectious Disease"/>
            <person name="Wu L."/>
            <person name="Ma J."/>
        </authorList>
    </citation>
    <scope>NUCLEOTIDE SEQUENCE [LARGE SCALE GENOMIC DNA]</scope>
    <source>
        <strain evidence="2">CGMCC 4.7393</strain>
    </source>
</reference>
<keyword evidence="2" id="KW-1185">Reference proteome</keyword>
<name>A0ABW2DT01_9BACT</name>
<dbReference type="PROSITE" id="PS51257">
    <property type="entry name" value="PROKAR_LIPOPROTEIN"/>
    <property type="match status" value="1"/>
</dbReference>
<evidence type="ECO:0000313" key="1">
    <source>
        <dbReference type="EMBL" id="MFC6999618.1"/>
    </source>
</evidence>
<dbReference type="Proteomes" id="UP001596405">
    <property type="component" value="Unassembled WGS sequence"/>
</dbReference>